<accession>A0A139BW41</accession>
<evidence type="ECO:0000313" key="3">
    <source>
        <dbReference type="Proteomes" id="UP000070578"/>
    </source>
</evidence>
<dbReference type="SUPFAM" id="SSF81901">
    <property type="entry name" value="HCP-like"/>
    <property type="match status" value="1"/>
</dbReference>
<keyword evidence="1" id="KW-0732">Signal</keyword>
<dbReference type="EMBL" id="LSLI01000009">
    <property type="protein sequence ID" value="KXS33197.1"/>
    <property type="molecule type" value="Genomic_DNA"/>
</dbReference>
<evidence type="ECO:0000313" key="2">
    <source>
        <dbReference type="EMBL" id="KXS33197.1"/>
    </source>
</evidence>
<dbReference type="InterPro" id="IPR006597">
    <property type="entry name" value="Sel1-like"/>
</dbReference>
<reference evidence="2 3" key="2">
    <citation type="submission" date="2016-03" db="EMBL/GenBank/DDBJ databases">
        <title>New uncultured bacterium of the family Gallionellaceae from acid mine drainage: description and reconstruction of genome based on metagenomic analysis of microbial community.</title>
        <authorList>
            <person name="Kadnikov V."/>
            <person name="Ivasenko D."/>
            <person name="Beletsky A."/>
            <person name="Mardanov A."/>
            <person name="Danilova E."/>
            <person name="Pimenov N."/>
            <person name="Karnachuk O."/>
            <person name="Ravin N."/>
        </authorList>
    </citation>
    <scope>NUCLEOTIDE SEQUENCE [LARGE SCALE GENOMIC DNA]</scope>
    <source>
        <strain evidence="2">ShG14-8</strain>
    </source>
</reference>
<dbReference type="Gene3D" id="1.25.40.10">
    <property type="entry name" value="Tetratricopeptide repeat domain"/>
    <property type="match status" value="1"/>
</dbReference>
<dbReference type="PATRIC" id="fig|1796491.3.peg.686"/>
<dbReference type="Proteomes" id="UP000070578">
    <property type="component" value="Unassembled WGS sequence"/>
</dbReference>
<dbReference type="InterPro" id="IPR011990">
    <property type="entry name" value="TPR-like_helical_dom_sf"/>
</dbReference>
<dbReference type="Pfam" id="PF08238">
    <property type="entry name" value="Sel1"/>
    <property type="match status" value="4"/>
</dbReference>
<name>A0A139BW41_9PROT</name>
<evidence type="ECO:0000256" key="1">
    <source>
        <dbReference type="SAM" id="SignalP"/>
    </source>
</evidence>
<gene>
    <name evidence="2" type="ORF">AWT59_0630</name>
</gene>
<comment type="caution">
    <text evidence="2">The sequence shown here is derived from an EMBL/GenBank/DDBJ whole genome shotgun (WGS) entry which is preliminary data.</text>
</comment>
<dbReference type="InterPro" id="IPR050767">
    <property type="entry name" value="Sel1_AlgK"/>
</dbReference>
<dbReference type="PANTHER" id="PTHR11102:SF160">
    <property type="entry name" value="ERAD-ASSOCIATED E3 UBIQUITIN-PROTEIN LIGASE COMPONENT HRD3"/>
    <property type="match status" value="1"/>
</dbReference>
<dbReference type="SMART" id="SM00671">
    <property type="entry name" value="SEL1"/>
    <property type="match status" value="4"/>
</dbReference>
<dbReference type="PANTHER" id="PTHR11102">
    <property type="entry name" value="SEL-1-LIKE PROTEIN"/>
    <property type="match status" value="1"/>
</dbReference>
<reference evidence="2 3" key="1">
    <citation type="submission" date="2016-02" db="EMBL/GenBank/DDBJ databases">
        <authorList>
            <person name="Wen L."/>
            <person name="He K."/>
            <person name="Yang H."/>
        </authorList>
    </citation>
    <scope>NUCLEOTIDE SEQUENCE [LARGE SCALE GENOMIC DNA]</scope>
    <source>
        <strain evidence="2">ShG14-8</strain>
    </source>
</reference>
<feature type="chain" id="PRO_5007484024" evidence="1">
    <location>
        <begin position="23"/>
        <end position="460"/>
    </location>
</feature>
<feature type="signal peptide" evidence="1">
    <location>
        <begin position="1"/>
        <end position="22"/>
    </location>
</feature>
<organism evidence="2 3">
    <name type="scientific">Candidatus Gallionella acididurans</name>
    <dbReference type="NCBI Taxonomy" id="1796491"/>
    <lineage>
        <taxon>Bacteria</taxon>
        <taxon>Pseudomonadati</taxon>
        <taxon>Pseudomonadota</taxon>
        <taxon>Betaproteobacteria</taxon>
        <taxon>Nitrosomonadales</taxon>
        <taxon>Gallionellaceae</taxon>
        <taxon>Gallionella</taxon>
    </lineage>
</organism>
<dbReference type="AlphaFoldDB" id="A0A139BW41"/>
<protein>
    <submittedName>
        <fullName evidence="2">Sel1 repeat family protein</fullName>
    </submittedName>
</protein>
<proteinExistence type="predicted"/>
<sequence>MKVKLVALAAMLGLFFAIAGYAGVEDAKAAYDKGDYAKALQEAMPLAQHGSADAQKLLGVMYANGQGLPKDYTKAIEWFSKAAEQGHAGAQRNLGLMYVNGLGVPQDYAKAAELFRKAAEQENADAQYYLGFMYYKGQGVPQDYAQAVEWYRKSAEQGNAMAQNNLGRMYEYGLGVPKDYAQAVDWYRKAAKQGLEKAQVNLRVLLSAASDISETIVSNGKGEPAGSINKDRIVLMPLLLDENDQSLESALNAALVEELSKKYEVLSGVQIEENSREKLLKMFKAKQDDTKVARAIAKSLHSNFYARVEITKGYSLSLFILNSSNNTPHKGIVAGRISHCDNCDVSQVAQKIKSMVGEVIASGAKDAEVESCKKNKLCYCSNLGSVYENSAKFRDDYFSPEQAFRLLAGVYGKTFSDKVIKNAINQVYLDSGFFYAGGHALQDQMMNICLGNIKPFKPLK</sequence>